<feature type="chain" id="PRO_5002138927" evidence="2">
    <location>
        <begin position="25"/>
        <end position="147"/>
    </location>
</feature>
<gene>
    <name evidence="3" type="ORF">SE37_10435</name>
</gene>
<dbReference type="EMBL" id="JXBL01000001">
    <property type="protein sequence ID" value="KIE43019.1"/>
    <property type="molecule type" value="Genomic_DNA"/>
</dbReference>
<feature type="compositionally biased region" description="Basic and acidic residues" evidence="1">
    <location>
        <begin position="80"/>
        <end position="112"/>
    </location>
</feature>
<dbReference type="AlphaFoldDB" id="A0A0C1TQI3"/>
<accession>A0A0C1TQI3</accession>
<protein>
    <submittedName>
        <fullName evidence="3">Uncharacterized protein</fullName>
    </submittedName>
</protein>
<dbReference type="Proteomes" id="UP000031433">
    <property type="component" value="Unassembled WGS sequence"/>
</dbReference>
<feature type="compositionally biased region" description="Gly residues" evidence="1">
    <location>
        <begin position="35"/>
        <end position="45"/>
    </location>
</feature>
<evidence type="ECO:0000256" key="2">
    <source>
        <dbReference type="SAM" id="SignalP"/>
    </source>
</evidence>
<feature type="region of interest" description="Disordered" evidence="1">
    <location>
        <begin position="80"/>
        <end position="147"/>
    </location>
</feature>
<evidence type="ECO:0000313" key="4">
    <source>
        <dbReference type="Proteomes" id="UP000031433"/>
    </source>
</evidence>
<keyword evidence="4" id="KW-1185">Reference proteome</keyword>
<keyword evidence="2" id="KW-0732">Signal</keyword>
<reference evidence="3 4" key="1">
    <citation type="submission" date="2015-01" db="EMBL/GenBank/DDBJ databases">
        <title>Genome sequence of the anaerobic bacterium Geobacter soli GSS01, a dissimilatory Fe(III) reducer from soil.</title>
        <authorList>
            <person name="Yang G."/>
            <person name="Zhou S."/>
        </authorList>
    </citation>
    <scope>NUCLEOTIDE SEQUENCE [LARGE SCALE GENOMIC DNA]</scope>
    <source>
        <strain evidence="3 4">GSS01</strain>
    </source>
</reference>
<feature type="signal peptide" evidence="2">
    <location>
        <begin position="1"/>
        <end position="24"/>
    </location>
</feature>
<comment type="caution">
    <text evidence="3">The sequence shown here is derived from an EMBL/GenBank/DDBJ whole genome shotgun (WGS) entry which is preliminary data.</text>
</comment>
<name>A0A0C1TQI3_9BACT</name>
<sequence length="147" mass="16683">MRRRIKLALAALTAVAALSGTQQAVLAQTDPAPGAGMGKMRGSGGMNKMDPAERLKRMERHLGLTEEQKTAIAPILAEKDGEMKAVRDDASLNRTQKREKMREIRDRYHDRVGAILTPEQRQKADEARDRARERWEKRQQRAKDRPN</sequence>
<feature type="compositionally biased region" description="Basic and acidic residues" evidence="1">
    <location>
        <begin position="120"/>
        <end position="147"/>
    </location>
</feature>
<evidence type="ECO:0000313" key="3">
    <source>
        <dbReference type="EMBL" id="KIE43019.1"/>
    </source>
</evidence>
<evidence type="ECO:0000256" key="1">
    <source>
        <dbReference type="SAM" id="MobiDB-lite"/>
    </source>
</evidence>
<proteinExistence type="predicted"/>
<organism evidence="3 4">
    <name type="scientific">Geobacter soli</name>
    <dbReference type="NCBI Taxonomy" id="1510391"/>
    <lineage>
        <taxon>Bacteria</taxon>
        <taxon>Pseudomonadati</taxon>
        <taxon>Thermodesulfobacteriota</taxon>
        <taxon>Desulfuromonadia</taxon>
        <taxon>Geobacterales</taxon>
        <taxon>Geobacteraceae</taxon>
        <taxon>Geobacter</taxon>
    </lineage>
</organism>
<feature type="region of interest" description="Disordered" evidence="1">
    <location>
        <begin position="29"/>
        <end position="49"/>
    </location>
</feature>
<dbReference type="RefSeq" id="WP_039646108.1">
    <property type="nucleotide sequence ID" value="NZ_JXBL01000001.1"/>
</dbReference>